<evidence type="ECO:0000256" key="1">
    <source>
        <dbReference type="ARBA" id="ARBA00004651"/>
    </source>
</evidence>
<organism evidence="11 12">
    <name type="scientific">Corynebacterium mastitidis</name>
    <dbReference type="NCBI Taxonomy" id="161890"/>
    <lineage>
        <taxon>Bacteria</taxon>
        <taxon>Bacillati</taxon>
        <taxon>Actinomycetota</taxon>
        <taxon>Actinomycetes</taxon>
        <taxon>Mycobacteriales</taxon>
        <taxon>Corynebacteriaceae</taxon>
        <taxon>Corynebacterium</taxon>
    </lineage>
</organism>
<name>A0A2N0X786_9CORY</name>
<protein>
    <recommendedName>
        <fullName evidence="10">Fluoride-specific ion channel FluC</fullName>
    </recommendedName>
</protein>
<keyword evidence="4 10" id="KW-1133">Transmembrane helix</keyword>
<dbReference type="GO" id="GO:0005886">
    <property type="term" value="C:plasma membrane"/>
    <property type="evidence" value="ECO:0007669"/>
    <property type="project" value="UniProtKB-SubCell"/>
</dbReference>
<dbReference type="EMBL" id="PJAF01000015">
    <property type="protein sequence ID" value="PKF68570.1"/>
    <property type="molecule type" value="Genomic_DNA"/>
</dbReference>
<keyword evidence="10" id="KW-0406">Ion transport</keyword>
<reference evidence="11 12" key="1">
    <citation type="submission" date="2017-12" db="EMBL/GenBank/DDBJ databases">
        <title>Corynebacterium mastitidis 16-1433 Genome.</title>
        <authorList>
            <person name="Gulvik C.A."/>
        </authorList>
    </citation>
    <scope>NUCLEOTIDE SEQUENCE [LARGE SCALE GENOMIC DNA]</scope>
    <source>
        <strain evidence="11 12">16-1433</strain>
    </source>
</reference>
<dbReference type="RefSeq" id="WP_101173652.1">
    <property type="nucleotide sequence ID" value="NZ_JAKRKB010000015.1"/>
</dbReference>
<dbReference type="Pfam" id="PF02537">
    <property type="entry name" value="CRCB"/>
    <property type="match status" value="1"/>
</dbReference>
<dbReference type="STRING" id="1121365.GCA_000375365_02142"/>
<dbReference type="GO" id="GO:0140114">
    <property type="term" value="P:cellular detoxification of fluoride"/>
    <property type="evidence" value="ECO:0007669"/>
    <property type="project" value="UniProtKB-UniRule"/>
</dbReference>
<keyword evidence="10" id="KW-0813">Transport</keyword>
<feature type="transmembrane region" description="Helical" evidence="10">
    <location>
        <begin position="81"/>
        <end position="103"/>
    </location>
</feature>
<dbReference type="OrthoDB" id="4408652at2"/>
<evidence type="ECO:0000256" key="5">
    <source>
        <dbReference type="ARBA" id="ARBA00023136"/>
    </source>
</evidence>
<comment type="catalytic activity">
    <reaction evidence="8">
        <text>fluoride(in) = fluoride(out)</text>
        <dbReference type="Rhea" id="RHEA:76159"/>
        <dbReference type="ChEBI" id="CHEBI:17051"/>
    </reaction>
    <physiologicalReaction direction="left-to-right" evidence="8">
        <dbReference type="Rhea" id="RHEA:76160"/>
    </physiologicalReaction>
</comment>
<evidence type="ECO:0000313" key="11">
    <source>
        <dbReference type="EMBL" id="PKF68570.1"/>
    </source>
</evidence>
<evidence type="ECO:0000256" key="4">
    <source>
        <dbReference type="ARBA" id="ARBA00022989"/>
    </source>
</evidence>
<dbReference type="NCBIfam" id="NF001101">
    <property type="entry name" value="PRK00134.1"/>
    <property type="match status" value="1"/>
</dbReference>
<evidence type="ECO:0000256" key="8">
    <source>
        <dbReference type="ARBA" id="ARBA00035585"/>
    </source>
</evidence>
<accession>A0A2N0X786</accession>
<comment type="caution">
    <text evidence="10">Lacks conserved residue(s) required for the propagation of feature annotation.</text>
</comment>
<comment type="similarity">
    <text evidence="7 10">Belongs to the fluoride channel Fluc/FEX (TC 1.A.43) family.</text>
</comment>
<dbReference type="AlphaFoldDB" id="A0A2N0X786"/>
<feature type="transmembrane region" description="Helical" evidence="10">
    <location>
        <begin position="54"/>
        <end position="75"/>
    </location>
</feature>
<comment type="activity regulation">
    <text evidence="10">Na(+) is not transported, but it plays an essential structural role and its presence is essential for fluoride channel function.</text>
</comment>
<gene>
    <name evidence="10" type="primary">fluC</name>
    <name evidence="10" type="synonym">crcB</name>
    <name evidence="11" type="ORF">CXB45_06060</name>
</gene>
<feature type="binding site" evidence="10">
    <location>
        <position position="64"/>
    </location>
    <ligand>
        <name>Na(+)</name>
        <dbReference type="ChEBI" id="CHEBI:29101"/>
        <note>structural</note>
    </ligand>
</feature>
<keyword evidence="10" id="KW-0479">Metal-binding</keyword>
<comment type="subcellular location">
    <subcellularLocation>
        <location evidence="1 10">Cell membrane</location>
        <topology evidence="1 10">Multi-pass membrane protein</topology>
    </subcellularLocation>
</comment>
<evidence type="ECO:0000256" key="9">
    <source>
        <dbReference type="ARBA" id="ARBA00049940"/>
    </source>
</evidence>
<evidence type="ECO:0000313" key="12">
    <source>
        <dbReference type="Proteomes" id="UP000233249"/>
    </source>
</evidence>
<keyword evidence="10" id="KW-0915">Sodium</keyword>
<keyword evidence="5 10" id="KW-0472">Membrane</keyword>
<dbReference type="InterPro" id="IPR003691">
    <property type="entry name" value="FluC"/>
</dbReference>
<dbReference type="GO" id="GO:0046872">
    <property type="term" value="F:metal ion binding"/>
    <property type="evidence" value="ECO:0007669"/>
    <property type="project" value="UniProtKB-KW"/>
</dbReference>
<evidence type="ECO:0000256" key="6">
    <source>
        <dbReference type="ARBA" id="ARBA00023303"/>
    </source>
</evidence>
<keyword evidence="2 10" id="KW-1003">Cell membrane</keyword>
<dbReference type="Proteomes" id="UP000233249">
    <property type="component" value="Unassembled WGS sequence"/>
</dbReference>
<comment type="function">
    <text evidence="9 10">Fluoride-specific ion channel. Important for reducing fluoride concentration in the cell, thus reducing its toxicity.</text>
</comment>
<keyword evidence="6 10" id="KW-0407">Ion channel</keyword>
<evidence type="ECO:0000256" key="10">
    <source>
        <dbReference type="HAMAP-Rule" id="MF_00454"/>
    </source>
</evidence>
<evidence type="ECO:0000256" key="3">
    <source>
        <dbReference type="ARBA" id="ARBA00022692"/>
    </source>
</evidence>
<evidence type="ECO:0000256" key="7">
    <source>
        <dbReference type="ARBA" id="ARBA00035120"/>
    </source>
</evidence>
<dbReference type="HAMAP" id="MF_00454">
    <property type="entry name" value="FluC"/>
    <property type="match status" value="1"/>
</dbReference>
<proteinExistence type="inferred from homology"/>
<sequence>MFRNAAVVGAGAALGAAARLACTTMIGPPGSMWTLLAVNVLGCFLHGAWRPGPFLGTGVLGGYTSFSAFALVLVRSSWGDAALYLAATALGCVGAWLLGDALAARGAGGRRS</sequence>
<comment type="caution">
    <text evidence="11">The sequence shown here is derived from an EMBL/GenBank/DDBJ whole genome shotgun (WGS) entry which is preliminary data.</text>
</comment>
<evidence type="ECO:0000256" key="2">
    <source>
        <dbReference type="ARBA" id="ARBA00022475"/>
    </source>
</evidence>
<dbReference type="GO" id="GO:0062054">
    <property type="term" value="F:fluoride channel activity"/>
    <property type="evidence" value="ECO:0007669"/>
    <property type="project" value="UniProtKB-UniRule"/>
</dbReference>
<feature type="binding site" evidence="10">
    <location>
        <position position="61"/>
    </location>
    <ligand>
        <name>Na(+)</name>
        <dbReference type="ChEBI" id="CHEBI:29101"/>
        <note>structural</note>
    </ligand>
</feature>
<keyword evidence="3 10" id="KW-0812">Transmembrane</keyword>